<name>A0A4R8W343_9MICO</name>
<dbReference type="AlphaFoldDB" id="A0A4R8W343"/>
<dbReference type="PANTHER" id="PTHR34297">
    <property type="entry name" value="HYPOTHETICAL CYTOSOLIC PROTEIN-RELATED"/>
    <property type="match status" value="1"/>
</dbReference>
<dbReference type="Proteomes" id="UP000297907">
    <property type="component" value="Unassembled WGS sequence"/>
</dbReference>
<reference evidence="2 3" key="1">
    <citation type="submission" date="2019-03" db="EMBL/GenBank/DDBJ databases">
        <title>Genomics of glacier-inhabiting Cryobacterium strains.</title>
        <authorList>
            <person name="Liu Q."/>
            <person name="Xin Y.-H."/>
        </authorList>
    </citation>
    <scope>NUCLEOTIDE SEQUENCE [LARGE SCALE GENOMIC DNA]</scope>
    <source>
        <strain evidence="2 3">RHLS22-1</strain>
    </source>
</reference>
<dbReference type="OrthoDB" id="9808942at2"/>
<dbReference type="InterPro" id="IPR005531">
    <property type="entry name" value="Asp23"/>
</dbReference>
<dbReference type="PANTHER" id="PTHR34297:SF3">
    <property type="entry name" value="ALKALINE SHOCK PROTEIN 23"/>
    <property type="match status" value="1"/>
</dbReference>
<keyword evidence="3" id="KW-1185">Reference proteome</keyword>
<gene>
    <name evidence="2" type="ORF">E3O42_13615</name>
</gene>
<accession>A0A4R8W343</accession>
<proteinExistence type="inferred from homology"/>
<evidence type="ECO:0000256" key="1">
    <source>
        <dbReference type="ARBA" id="ARBA00005721"/>
    </source>
</evidence>
<dbReference type="Pfam" id="PF03780">
    <property type="entry name" value="Asp23"/>
    <property type="match status" value="1"/>
</dbReference>
<organism evidence="2 3">
    <name type="scientific">Cryobacterium adonitolivorans</name>
    <dbReference type="NCBI Taxonomy" id="1259189"/>
    <lineage>
        <taxon>Bacteria</taxon>
        <taxon>Bacillati</taxon>
        <taxon>Actinomycetota</taxon>
        <taxon>Actinomycetes</taxon>
        <taxon>Micrococcales</taxon>
        <taxon>Microbacteriaceae</taxon>
        <taxon>Cryobacterium</taxon>
    </lineage>
</organism>
<evidence type="ECO:0000313" key="3">
    <source>
        <dbReference type="Proteomes" id="UP000297907"/>
    </source>
</evidence>
<protein>
    <submittedName>
        <fullName evidence="2">Asp23/Gls24 family envelope stress response protein</fullName>
    </submittedName>
</protein>
<comment type="similarity">
    <text evidence="1">Belongs to the asp23 family.</text>
</comment>
<sequence>MRFGKRKIAHRTFVQHSDYLTIQLYCQSRSAPARPTSTGAHLMTSTTLDIGSDGADLPAATSRGTTVINDAVVAKIAGLALRDVTGVHAVGGGAARALGAIREAISSADHSQGVSIKVSGSRVAVDLSIVAEYPQPLQQVAADARTAIIDAIENLVGLEVTEVNVTINDVHLPDEADEAPLS</sequence>
<evidence type="ECO:0000313" key="2">
    <source>
        <dbReference type="EMBL" id="TFB99582.1"/>
    </source>
</evidence>
<comment type="caution">
    <text evidence="2">The sequence shown here is derived from an EMBL/GenBank/DDBJ whole genome shotgun (WGS) entry which is preliminary data.</text>
</comment>
<dbReference type="EMBL" id="SOFL01000044">
    <property type="protein sequence ID" value="TFB99582.1"/>
    <property type="molecule type" value="Genomic_DNA"/>
</dbReference>